<evidence type="ECO:0000256" key="8">
    <source>
        <dbReference type="ARBA" id="ARBA00023136"/>
    </source>
</evidence>
<feature type="region of interest" description="Disordered" evidence="9">
    <location>
        <begin position="1"/>
        <end position="49"/>
    </location>
</feature>
<evidence type="ECO:0008006" key="13">
    <source>
        <dbReference type="Google" id="ProtNLM"/>
    </source>
</evidence>
<comment type="subcellular location">
    <subcellularLocation>
        <location evidence="1">Golgi apparatus membrane</location>
        <topology evidence="1">Single-pass type IV membrane protein</topology>
    </subcellularLocation>
</comment>
<evidence type="ECO:0000256" key="4">
    <source>
        <dbReference type="ARBA" id="ARBA00022692"/>
    </source>
</evidence>
<dbReference type="GO" id="GO:0006906">
    <property type="term" value="P:vesicle fusion"/>
    <property type="evidence" value="ECO:0007669"/>
    <property type="project" value="TreeGrafter"/>
</dbReference>
<name>A0AAD5JS23_9FUNG</name>
<dbReference type="Pfam" id="PF12352">
    <property type="entry name" value="V-SNARE_C"/>
    <property type="match status" value="1"/>
</dbReference>
<dbReference type="GO" id="GO:0005797">
    <property type="term" value="C:Golgi medial cisterna"/>
    <property type="evidence" value="ECO:0007669"/>
    <property type="project" value="TreeGrafter"/>
</dbReference>
<dbReference type="PANTHER" id="PTHR21094:SF2">
    <property type="entry name" value="GOLGI SNAP RECEPTOR COMPLEX MEMBER 1"/>
    <property type="match status" value="1"/>
</dbReference>
<evidence type="ECO:0000313" key="12">
    <source>
        <dbReference type="Proteomes" id="UP001209540"/>
    </source>
</evidence>
<comment type="similarity">
    <text evidence="2">Belongs to the GOSR1 family.</text>
</comment>
<keyword evidence="7" id="KW-0333">Golgi apparatus</keyword>
<feature type="transmembrane region" description="Helical" evidence="10">
    <location>
        <begin position="258"/>
        <end position="277"/>
    </location>
</feature>
<evidence type="ECO:0000256" key="6">
    <source>
        <dbReference type="ARBA" id="ARBA00022989"/>
    </source>
</evidence>
<dbReference type="Proteomes" id="UP001209540">
    <property type="component" value="Unassembled WGS sequence"/>
</dbReference>
<keyword evidence="5" id="KW-0653">Protein transport</keyword>
<evidence type="ECO:0000256" key="1">
    <source>
        <dbReference type="ARBA" id="ARBA00004409"/>
    </source>
</evidence>
<evidence type="ECO:0000256" key="3">
    <source>
        <dbReference type="ARBA" id="ARBA00022448"/>
    </source>
</evidence>
<evidence type="ECO:0000256" key="10">
    <source>
        <dbReference type="SAM" id="Phobius"/>
    </source>
</evidence>
<evidence type="ECO:0000256" key="9">
    <source>
        <dbReference type="SAM" id="MobiDB-lite"/>
    </source>
</evidence>
<proteinExistence type="inferred from homology"/>
<dbReference type="GO" id="GO:0015031">
    <property type="term" value="P:protein transport"/>
    <property type="evidence" value="ECO:0007669"/>
    <property type="project" value="UniProtKB-KW"/>
</dbReference>
<feature type="compositionally biased region" description="Low complexity" evidence="9">
    <location>
        <begin position="12"/>
        <end position="23"/>
    </location>
</feature>
<dbReference type="GO" id="GO:0048219">
    <property type="term" value="P:inter-Golgi cisterna vesicle-mediated transport"/>
    <property type="evidence" value="ECO:0007669"/>
    <property type="project" value="TreeGrafter"/>
</dbReference>
<feature type="compositionally biased region" description="Low complexity" evidence="9">
    <location>
        <begin position="38"/>
        <end position="49"/>
    </location>
</feature>
<dbReference type="GO" id="GO:0005484">
    <property type="term" value="F:SNAP receptor activity"/>
    <property type="evidence" value="ECO:0007669"/>
    <property type="project" value="TreeGrafter"/>
</dbReference>
<feature type="region of interest" description="Disordered" evidence="9">
    <location>
        <begin position="79"/>
        <end position="98"/>
    </location>
</feature>
<evidence type="ECO:0000313" key="11">
    <source>
        <dbReference type="EMBL" id="KAI9250958.1"/>
    </source>
</evidence>
<keyword evidence="3" id="KW-0813">Transport</keyword>
<accession>A0AAD5JS23</accession>
<feature type="compositionally biased region" description="Polar residues" evidence="9">
    <location>
        <begin position="1"/>
        <end position="11"/>
    </location>
</feature>
<dbReference type="GO" id="GO:0000139">
    <property type="term" value="C:Golgi membrane"/>
    <property type="evidence" value="ECO:0007669"/>
    <property type="project" value="UniProtKB-SubCell"/>
</dbReference>
<protein>
    <recommendedName>
        <fullName evidence="13">Golgi SNAP receptor complex member 1</fullName>
    </recommendedName>
</protein>
<reference evidence="11" key="2">
    <citation type="submission" date="2023-02" db="EMBL/GenBank/DDBJ databases">
        <authorList>
            <consortium name="DOE Joint Genome Institute"/>
            <person name="Mondo S.J."/>
            <person name="Chang Y."/>
            <person name="Wang Y."/>
            <person name="Ahrendt S."/>
            <person name="Andreopoulos W."/>
            <person name="Barry K."/>
            <person name="Beard J."/>
            <person name="Benny G.L."/>
            <person name="Blankenship S."/>
            <person name="Bonito G."/>
            <person name="Cuomo C."/>
            <person name="Desiro A."/>
            <person name="Gervers K.A."/>
            <person name="Hundley H."/>
            <person name="Kuo A."/>
            <person name="LaButti K."/>
            <person name="Lang B.F."/>
            <person name="Lipzen A."/>
            <person name="O'Donnell K."/>
            <person name="Pangilinan J."/>
            <person name="Reynolds N."/>
            <person name="Sandor L."/>
            <person name="Smith M.W."/>
            <person name="Tsang A."/>
            <person name="Grigoriev I.V."/>
            <person name="Stajich J.E."/>
            <person name="Spatafora J.W."/>
        </authorList>
    </citation>
    <scope>NUCLEOTIDE SEQUENCE</scope>
    <source>
        <strain evidence="11">RSA 2281</strain>
    </source>
</reference>
<reference evidence="11" key="1">
    <citation type="journal article" date="2022" name="IScience">
        <title>Evolution of zygomycete secretomes and the origins of terrestrial fungal ecologies.</title>
        <authorList>
            <person name="Chang Y."/>
            <person name="Wang Y."/>
            <person name="Mondo S."/>
            <person name="Ahrendt S."/>
            <person name="Andreopoulos W."/>
            <person name="Barry K."/>
            <person name="Beard J."/>
            <person name="Benny G.L."/>
            <person name="Blankenship S."/>
            <person name="Bonito G."/>
            <person name="Cuomo C."/>
            <person name="Desiro A."/>
            <person name="Gervers K.A."/>
            <person name="Hundley H."/>
            <person name="Kuo A."/>
            <person name="LaButti K."/>
            <person name="Lang B.F."/>
            <person name="Lipzen A."/>
            <person name="O'Donnell K."/>
            <person name="Pangilinan J."/>
            <person name="Reynolds N."/>
            <person name="Sandor L."/>
            <person name="Smith M.E."/>
            <person name="Tsang A."/>
            <person name="Grigoriev I.V."/>
            <person name="Stajich J.E."/>
            <person name="Spatafora J.W."/>
        </authorList>
    </citation>
    <scope>NUCLEOTIDE SEQUENCE</scope>
    <source>
        <strain evidence="11">RSA 2281</strain>
    </source>
</reference>
<sequence>MNRTTGATSTALPMPSSPSLQPLIAQQPDVDDETDGDLSVLPSSQSSTLSWDHLRRQARQVENEIELKLASLSKLGASVASQSNGSPGASSDTLSMGKPSQELEIEELLKKLNTVITSMGEVLERPSATPTNPSMTHMLERHKDIMYDYNKEFRRVKTNIKAARDKANLMDQVQDEIRMYNTSNGDGSDYYLSERNRIEGTHRMTDMILDQAYATRQDISRQGRMLQNVNNRVTGVIGRIPGINNLISRINTRRKRDTLIMAGVISTCIILILLYGFHT</sequence>
<dbReference type="AlphaFoldDB" id="A0AAD5JS23"/>
<dbReference type="GO" id="GO:0006888">
    <property type="term" value="P:endoplasmic reticulum to Golgi vesicle-mediated transport"/>
    <property type="evidence" value="ECO:0007669"/>
    <property type="project" value="InterPro"/>
</dbReference>
<evidence type="ECO:0000256" key="7">
    <source>
        <dbReference type="ARBA" id="ARBA00023034"/>
    </source>
</evidence>
<keyword evidence="12" id="KW-1185">Reference proteome</keyword>
<keyword evidence="4 10" id="KW-0812">Transmembrane</keyword>
<organism evidence="11 12">
    <name type="scientific">Phascolomyces articulosus</name>
    <dbReference type="NCBI Taxonomy" id="60185"/>
    <lineage>
        <taxon>Eukaryota</taxon>
        <taxon>Fungi</taxon>
        <taxon>Fungi incertae sedis</taxon>
        <taxon>Mucoromycota</taxon>
        <taxon>Mucoromycotina</taxon>
        <taxon>Mucoromycetes</taxon>
        <taxon>Mucorales</taxon>
        <taxon>Lichtheimiaceae</taxon>
        <taxon>Phascolomyces</taxon>
    </lineage>
</organism>
<gene>
    <name evidence="11" type="ORF">BDA99DRAFT_522290</name>
</gene>
<keyword evidence="6 10" id="KW-1133">Transmembrane helix</keyword>
<dbReference type="GO" id="GO:0005801">
    <property type="term" value="C:cis-Golgi network"/>
    <property type="evidence" value="ECO:0007669"/>
    <property type="project" value="InterPro"/>
</dbReference>
<dbReference type="PANTHER" id="PTHR21094">
    <property type="entry name" value="GOS-28 SNARE- RELATED"/>
    <property type="match status" value="1"/>
</dbReference>
<keyword evidence="8 10" id="KW-0472">Membrane</keyword>
<dbReference type="EMBL" id="JAIXMP010000031">
    <property type="protein sequence ID" value="KAI9250958.1"/>
    <property type="molecule type" value="Genomic_DNA"/>
</dbReference>
<comment type="caution">
    <text evidence="11">The sequence shown here is derived from an EMBL/GenBank/DDBJ whole genome shotgun (WGS) entry which is preliminary data.</text>
</comment>
<evidence type="ECO:0000256" key="2">
    <source>
        <dbReference type="ARBA" id="ARBA00008473"/>
    </source>
</evidence>
<dbReference type="InterPro" id="IPR023601">
    <property type="entry name" value="Golgi_SNAP_su1"/>
</dbReference>
<feature type="compositionally biased region" description="Polar residues" evidence="9">
    <location>
        <begin position="82"/>
        <end position="94"/>
    </location>
</feature>
<dbReference type="GO" id="GO:0031201">
    <property type="term" value="C:SNARE complex"/>
    <property type="evidence" value="ECO:0007669"/>
    <property type="project" value="TreeGrafter"/>
</dbReference>
<evidence type="ECO:0000256" key="5">
    <source>
        <dbReference type="ARBA" id="ARBA00022927"/>
    </source>
</evidence>